<evidence type="ECO:0000313" key="1">
    <source>
        <dbReference type="EMBL" id="KER01063.1"/>
    </source>
</evidence>
<sequence length="78" mass="8944">MKTDYASNLALFLLEKTGSIFGVWEGRILAKDQRTLFGRFIGKGLVIINGQEETICQCVSVCFGLDYDYRNFVEWKNL</sequence>
<evidence type="ECO:0000313" key="2">
    <source>
        <dbReference type="Proteomes" id="UP000028002"/>
    </source>
</evidence>
<dbReference type="RefSeq" id="WP_036841588.1">
    <property type="nucleotide sequence ID" value="NZ_CAWLUD010000108.1"/>
</dbReference>
<dbReference type="AlphaFoldDB" id="A0A081RQW0"/>
<name>A0A081RQW0_PHOTE</name>
<reference evidence="1 2" key="1">
    <citation type="submission" date="2014-03" db="EMBL/GenBank/DDBJ databases">
        <title>Draft Genome of Photorhabdus temperata Meg1.</title>
        <authorList>
            <person name="Hurst S.G.IV."/>
            <person name="Morris K."/>
            <person name="Thomas K."/>
            <person name="Tisa L.S."/>
        </authorList>
    </citation>
    <scope>NUCLEOTIDE SEQUENCE [LARGE SCALE GENOMIC DNA]</scope>
    <source>
        <strain evidence="1 2">Meg1</strain>
    </source>
</reference>
<comment type="caution">
    <text evidence="1">The sequence shown here is derived from an EMBL/GenBank/DDBJ whole genome shotgun (WGS) entry which is preliminary data.</text>
</comment>
<proteinExistence type="predicted"/>
<dbReference type="Proteomes" id="UP000028002">
    <property type="component" value="Unassembled WGS sequence"/>
</dbReference>
<accession>A0A081RQW0</accession>
<gene>
    <name evidence="1" type="ORF">MEG1DRAFT_04334</name>
</gene>
<protein>
    <submittedName>
        <fullName evidence="1">Uncharacterized protein</fullName>
    </submittedName>
</protein>
<dbReference type="EMBL" id="JGVH01000108">
    <property type="protein sequence ID" value="KER01063.1"/>
    <property type="molecule type" value="Genomic_DNA"/>
</dbReference>
<organism evidence="1 2">
    <name type="scientific">Photorhabdus temperata subsp. temperata Meg1</name>
    <dbReference type="NCBI Taxonomy" id="1393735"/>
    <lineage>
        <taxon>Bacteria</taxon>
        <taxon>Pseudomonadati</taxon>
        <taxon>Pseudomonadota</taxon>
        <taxon>Gammaproteobacteria</taxon>
        <taxon>Enterobacterales</taxon>
        <taxon>Morganellaceae</taxon>
        <taxon>Photorhabdus</taxon>
    </lineage>
</organism>